<evidence type="ECO:0000313" key="3">
    <source>
        <dbReference type="Proteomes" id="UP000027135"/>
    </source>
</evidence>
<dbReference type="OMA" id="CANLEPP"/>
<dbReference type="eggNOG" id="ENOG502T0HQ">
    <property type="taxonomic scope" value="Eukaryota"/>
</dbReference>
<sequence>MAQFSTVLLVASTAVMLVTLLTVDAASTAECIKDTYRCVHKTECCSGCCVEEKCVPFADDCNAAQSPCAVHSCPPGKTCYLQQVQCIAAPCLPVPACKDQDYDEYN</sequence>
<proteinExistence type="predicted"/>
<dbReference type="EMBL" id="KK853163">
    <property type="protein sequence ID" value="KDR10414.1"/>
    <property type="molecule type" value="Genomic_DNA"/>
</dbReference>
<dbReference type="Proteomes" id="UP000027135">
    <property type="component" value="Unassembled WGS sequence"/>
</dbReference>
<keyword evidence="3" id="KW-1185">Reference proteome</keyword>
<reference evidence="2 3" key="1">
    <citation type="journal article" date="2014" name="Nat. Commun.">
        <title>Molecular traces of alternative social organization in a termite genome.</title>
        <authorList>
            <person name="Terrapon N."/>
            <person name="Li C."/>
            <person name="Robertson H.M."/>
            <person name="Ji L."/>
            <person name="Meng X."/>
            <person name="Booth W."/>
            <person name="Chen Z."/>
            <person name="Childers C.P."/>
            <person name="Glastad K.M."/>
            <person name="Gokhale K."/>
            <person name="Gowin J."/>
            <person name="Gronenberg W."/>
            <person name="Hermansen R.A."/>
            <person name="Hu H."/>
            <person name="Hunt B.G."/>
            <person name="Huylmans A.K."/>
            <person name="Khalil S.M."/>
            <person name="Mitchell R.D."/>
            <person name="Munoz-Torres M.C."/>
            <person name="Mustard J.A."/>
            <person name="Pan H."/>
            <person name="Reese J.T."/>
            <person name="Scharf M.E."/>
            <person name="Sun F."/>
            <person name="Vogel H."/>
            <person name="Xiao J."/>
            <person name="Yang W."/>
            <person name="Yang Z."/>
            <person name="Yang Z."/>
            <person name="Zhou J."/>
            <person name="Zhu J."/>
            <person name="Brent C.S."/>
            <person name="Elsik C.G."/>
            <person name="Goodisman M.A."/>
            <person name="Liberles D.A."/>
            <person name="Roe R.M."/>
            <person name="Vargo E.L."/>
            <person name="Vilcinskas A."/>
            <person name="Wang J."/>
            <person name="Bornberg-Bauer E."/>
            <person name="Korb J."/>
            <person name="Zhang G."/>
            <person name="Liebig J."/>
        </authorList>
    </citation>
    <scope>NUCLEOTIDE SEQUENCE [LARGE SCALE GENOMIC DNA]</scope>
    <source>
        <tissue evidence="2">Whole organism</tissue>
    </source>
</reference>
<feature type="signal peptide" evidence="1">
    <location>
        <begin position="1"/>
        <end position="25"/>
    </location>
</feature>
<accession>A0A067QM14</accession>
<evidence type="ECO:0000256" key="1">
    <source>
        <dbReference type="SAM" id="SignalP"/>
    </source>
</evidence>
<dbReference type="InParanoid" id="A0A067QM14"/>
<evidence type="ECO:0000313" key="2">
    <source>
        <dbReference type="EMBL" id="KDR10414.1"/>
    </source>
</evidence>
<dbReference type="InterPro" id="IPR013141">
    <property type="entry name" value="Conotoxin-I_CS"/>
</dbReference>
<dbReference type="AlphaFoldDB" id="A0A067QM14"/>
<dbReference type="PROSITE" id="PS60019">
    <property type="entry name" value="I_CONOTOXIN"/>
    <property type="match status" value="1"/>
</dbReference>
<protein>
    <submittedName>
        <fullName evidence="2">Uncharacterized protein</fullName>
    </submittedName>
</protein>
<name>A0A067QM14_ZOONE</name>
<keyword evidence="1" id="KW-0732">Signal</keyword>
<organism evidence="2 3">
    <name type="scientific">Zootermopsis nevadensis</name>
    <name type="common">Dampwood termite</name>
    <dbReference type="NCBI Taxonomy" id="136037"/>
    <lineage>
        <taxon>Eukaryota</taxon>
        <taxon>Metazoa</taxon>
        <taxon>Ecdysozoa</taxon>
        <taxon>Arthropoda</taxon>
        <taxon>Hexapoda</taxon>
        <taxon>Insecta</taxon>
        <taxon>Pterygota</taxon>
        <taxon>Neoptera</taxon>
        <taxon>Polyneoptera</taxon>
        <taxon>Dictyoptera</taxon>
        <taxon>Blattodea</taxon>
        <taxon>Blattoidea</taxon>
        <taxon>Termitoidae</taxon>
        <taxon>Termopsidae</taxon>
        <taxon>Zootermopsis</taxon>
    </lineage>
</organism>
<gene>
    <name evidence="2" type="ORF">L798_15426</name>
</gene>
<dbReference type="OrthoDB" id="152433at2759"/>
<feature type="chain" id="PRO_5001644146" evidence="1">
    <location>
        <begin position="26"/>
        <end position="106"/>
    </location>
</feature>